<dbReference type="OrthoDB" id="7367179at2759"/>
<dbReference type="PANTHER" id="PTHR10773">
    <property type="entry name" value="DNA-DIRECTED RNA POLYMERASES I, II, AND III SUBUNIT RPABC2"/>
    <property type="match status" value="1"/>
</dbReference>
<name>A0A9J7IY40_SPOLT</name>
<dbReference type="GeneID" id="111358350"/>
<organism evidence="2 3">
    <name type="scientific">Spodoptera litura</name>
    <name type="common">Asian cotton leafworm</name>
    <dbReference type="NCBI Taxonomy" id="69820"/>
    <lineage>
        <taxon>Eukaryota</taxon>
        <taxon>Metazoa</taxon>
        <taxon>Ecdysozoa</taxon>
        <taxon>Arthropoda</taxon>
        <taxon>Hexapoda</taxon>
        <taxon>Insecta</taxon>
        <taxon>Pterygota</taxon>
        <taxon>Neoptera</taxon>
        <taxon>Endopterygota</taxon>
        <taxon>Lepidoptera</taxon>
        <taxon>Glossata</taxon>
        <taxon>Ditrysia</taxon>
        <taxon>Noctuoidea</taxon>
        <taxon>Noctuidae</taxon>
        <taxon>Amphipyrinae</taxon>
        <taxon>Spodoptera</taxon>
    </lineage>
</organism>
<protein>
    <submittedName>
        <fullName evidence="3">Uncharacterized protein LOC111358350</fullName>
    </submittedName>
</protein>
<evidence type="ECO:0000313" key="2">
    <source>
        <dbReference type="Proteomes" id="UP000301870"/>
    </source>
</evidence>
<sequence length="659" mass="76548">MTRRRCSSLPPTITVHYERRCEPEPNNLISETCSYDGDYSGIDSDVTYCPSPGNDQDSNSSSSGPGLLLDEPSTSSGIYHGNPNEGRKRLANRDPGNWKKLKNKKLRMLGEEYLGYTKPKDRKLKQDKIRPARKLGDRCNSQFCRKSKVRNCERFENERRQEIHTNFWKNLNWDQRKVYVVGLVNRKGTARKTNDQGSRREGTFDYFLPMNEGQNLQVCRTTFLNTLCLGSYTVQSWVKKSRDRVIPCQEIQNTMRSRTPRSGTQQKLLTARNFLDNIPKLPSHYARKETSKLYLEPVYRSLSDLYKQYKEHCTEKEEPVLSRFTFEKLFHEKNLSLYTLKKDMCDTCCGHAVGNVTTFDYEQHIKRKNRARQEKETDKKKATSGELILLSMDLESVKVCPYLTASALYFKTKLTCHNFTMYDLVTHQASCYWFDETCADLTASTFTSFVSDYILRYCLPKGLPIVIFSDGCTYQNRNNIMANALLNISVEHDVTITQKYLEPGHTQMECDSVHAAIERKLKNREIHLPSDYITVTKEARVNPFPYEAVQINFDFVKNYNDKTNWRYSTIRPGRKAGDPVVVDLRVIQYRPDGTIYYKINFDDDWTELPVRPRKLNSVAYSPLHVAPIPIASTKFNHLQQLKEVLPKDCHLFYDNLSHE</sequence>
<dbReference type="PANTHER" id="PTHR10773:SF19">
    <property type="match status" value="1"/>
</dbReference>
<dbReference type="Proteomes" id="UP000301870">
    <property type="component" value="Chromosome 27"/>
</dbReference>
<feature type="compositionally biased region" description="Low complexity" evidence="1">
    <location>
        <begin position="48"/>
        <end position="70"/>
    </location>
</feature>
<dbReference type="KEGG" id="sliu:111358350"/>
<feature type="region of interest" description="Disordered" evidence="1">
    <location>
        <begin position="48"/>
        <end position="97"/>
    </location>
</feature>
<reference evidence="3" key="1">
    <citation type="submission" date="2025-08" db="UniProtKB">
        <authorList>
            <consortium name="RefSeq"/>
        </authorList>
    </citation>
    <scope>IDENTIFICATION</scope>
    <source>
        <strain evidence="3">Ishihara</strain>
        <tissue evidence="3">Whole body</tissue>
    </source>
</reference>
<evidence type="ECO:0000256" key="1">
    <source>
        <dbReference type="SAM" id="MobiDB-lite"/>
    </source>
</evidence>
<gene>
    <name evidence="3" type="primary">LOC111358350</name>
</gene>
<keyword evidence="2" id="KW-1185">Reference proteome</keyword>
<proteinExistence type="predicted"/>
<accession>A0A9J7IY40</accession>
<evidence type="ECO:0000313" key="3">
    <source>
        <dbReference type="RefSeq" id="XP_022829230.1"/>
    </source>
</evidence>
<dbReference type="RefSeq" id="XP_022829230.1">
    <property type="nucleotide sequence ID" value="XM_022973462.1"/>
</dbReference>
<dbReference type="AlphaFoldDB" id="A0A9J7IY40"/>